<evidence type="ECO:0000256" key="7">
    <source>
        <dbReference type="ARBA" id="ARBA00022833"/>
    </source>
</evidence>
<dbReference type="PANTHER" id="PTHR30616:SF2">
    <property type="entry name" value="PURINE NUCLEOSIDE PHOSPHORYLASE LACC1"/>
    <property type="match status" value="1"/>
</dbReference>
<comment type="similarity">
    <text evidence="3 12">Belongs to the purine nucleoside phosphorylase YfiH/LACC1 family.</text>
</comment>
<dbReference type="InterPro" id="IPR003730">
    <property type="entry name" value="Cu_polyphenol_OxRdtase"/>
</dbReference>
<evidence type="ECO:0000256" key="4">
    <source>
        <dbReference type="ARBA" id="ARBA00022679"/>
    </source>
</evidence>
<name>F7ZZ76_CELGA</name>
<evidence type="ECO:0000256" key="8">
    <source>
        <dbReference type="ARBA" id="ARBA00023008"/>
    </source>
</evidence>
<evidence type="ECO:0000256" key="12">
    <source>
        <dbReference type="RuleBase" id="RU361274"/>
    </source>
</evidence>
<proteinExistence type="inferred from homology"/>
<dbReference type="RefSeq" id="WP_013884010.1">
    <property type="nucleotide sequence ID" value="NC_015671.1"/>
</dbReference>
<evidence type="ECO:0000256" key="10">
    <source>
        <dbReference type="ARBA" id="ARBA00048968"/>
    </source>
</evidence>
<comment type="function">
    <text evidence="2">Purine nucleoside enzyme that catalyzes the phosphorolysis of adenosine and inosine nucleosides, yielding D-ribose 1-phosphate and the respective free bases, adenine and hypoxanthine. Also catalyzes the phosphorolysis of S-methyl-5'-thioadenosine into adenine and S-methyl-5-thio-alpha-D-ribose 1-phosphate. Also has adenosine deaminase activity.</text>
</comment>
<evidence type="ECO:0000313" key="14">
    <source>
        <dbReference type="Proteomes" id="UP000000485"/>
    </source>
</evidence>
<comment type="catalytic activity">
    <reaction evidence="11">
        <text>S-methyl-5'-thioadenosine + phosphate = 5-(methylsulfanyl)-alpha-D-ribose 1-phosphate + adenine</text>
        <dbReference type="Rhea" id="RHEA:11852"/>
        <dbReference type="ChEBI" id="CHEBI:16708"/>
        <dbReference type="ChEBI" id="CHEBI:17509"/>
        <dbReference type="ChEBI" id="CHEBI:43474"/>
        <dbReference type="ChEBI" id="CHEBI:58533"/>
        <dbReference type="EC" id="2.4.2.28"/>
    </reaction>
    <physiologicalReaction direction="left-to-right" evidence="11">
        <dbReference type="Rhea" id="RHEA:11853"/>
    </physiologicalReaction>
</comment>
<keyword evidence="14" id="KW-1185">Reference proteome</keyword>
<dbReference type="EMBL" id="CP002665">
    <property type="protein sequence ID" value="AEI12492.1"/>
    <property type="molecule type" value="Genomic_DNA"/>
</dbReference>
<comment type="catalytic activity">
    <reaction evidence="10">
        <text>adenosine + phosphate = alpha-D-ribose 1-phosphate + adenine</text>
        <dbReference type="Rhea" id="RHEA:27642"/>
        <dbReference type="ChEBI" id="CHEBI:16335"/>
        <dbReference type="ChEBI" id="CHEBI:16708"/>
        <dbReference type="ChEBI" id="CHEBI:43474"/>
        <dbReference type="ChEBI" id="CHEBI:57720"/>
        <dbReference type="EC" id="2.4.2.1"/>
    </reaction>
    <physiologicalReaction direction="left-to-right" evidence="10">
        <dbReference type="Rhea" id="RHEA:27643"/>
    </physiologicalReaction>
</comment>
<organism evidence="13 14">
    <name type="scientific">Cellulomonas gilvus (strain ATCC 13127 / NRRL B-14078)</name>
    <name type="common">Cellvibrio gilvus</name>
    <dbReference type="NCBI Taxonomy" id="593907"/>
    <lineage>
        <taxon>Bacteria</taxon>
        <taxon>Bacillati</taxon>
        <taxon>Actinomycetota</taxon>
        <taxon>Actinomycetes</taxon>
        <taxon>Micrococcales</taxon>
        <taxon>Cellulomonadaceae</taxon>
        <taxon>Cellulomonas</taxon>
    </lineage>
</organism>
<dbReference type="InterPro" id="IPR038371">
    <property type="entry name" value="Cu_polyphenol_OxRdtase_sf"/>
</dbReference>
<sequence length="268" mass="27243">MTAAPAPPVPVDEVDLGPGVRAGFTDRRGGVSRPPYDALDLGAHVGDDPSAVAQNRARLSAWAGCPVAFVDQVHGTDVLVVAGPQDVPVDPLQPVGTGDALVTAHPGVALAVLVADCVPVLLADPEAGVVGAAHAGRRGLADGVLQATVAAMRELGARPDRMRAALGPAIAGPSYEVPADLRDEVAATVPEVAATTAWGTPALDLRAGARAVLLAAGVAHVEVSPRDTWSDPRLFSFRRAGRTGRFAGVVRASARRVAPGNPQNPLLA</sequence>
<dbReference type="HOGENOM" id="CLU_065784_3_1_11"/>
<dbReference type="KEGG" id="cga:Celgi_1991"/>
<protein>
    <recommendedName>
        <fullName evidence="12">Purine nucleoside phosphorylase</fullName>
    </recommendedName>
</protein>
<dbReference type="CDD" id="cd16833">
    <property type="entry name" value="YfiH"/>
    <property type="match status" value="1"/>
</dbReference>
<keyword evidence="4" id="KW-0808">Transferase</keyword>
<keyword evidence="5" id="KW-0479">Metal-binding</keyword>
<dbReference type="GO" id="GO:0016787">
    <property type="term" value="F:hydrolase activity"/>
    <property type="evidence" value="ECO:0007669"/>
    <property type="project" value="UniProtKB-KW"/>
</dbReference>
<evidence type="ECO:0000256" key="6">
    <source>
        <dbReference type="ARBA" id="ARBA00022801"/>
    </source>
</evidence>
<evidence type="ECO:0000256" key="3">
    <source>
        <dbReference type="ARBA" id="ARBA00007353"/>
    </source>
</evidence>
<reference evidence="14" key="1">
    <citation type="submission" date="2011-04" db="EMBL/GenBank/DDBJ databases">
        <title>Complete sequence of Cellvibrio gilvus ATCC 13127.</title>
        <authorList>
            <person name="Lucas S."/>
            <person name="Han J."/>
            <person name="Lapidus A."/>
            <person name="Cheng J.-F."/>
            <person name="Goodwin L."/>
            <person name="Pitluck S."/>
            <person name="Peters L."/>
            <person name="Munk A."/>
            <person name="Detter J.C."/>
            <person name="Han C."/>
            <person name="Tapia R."/>
            <person name="Land M."/>
            <person name="Hauser L."/>
            <person name="Kyrpides N."/>
            <person name="Ivanova N."/>
            <person name="Ovchinnikova G."/>
            <person name="Pagani I."/>
            <person name="Mead D."/>
            <person name="Brumm P."/>
            <person name="Woyke T."/>
        </authorList>
    </citation>
    <scope>NUCLEOTIDE SEQUENCE [LARGE SCALE GENOMIC DNA]</scope>
    <source>
        <strain evidence="14">ATCC 13127 / NRRL B-14078</strain>
    </source>
</reference>
<dbReference type="AlphaFoldDB" id="F7ZZ76"/>
<dbReference type="SUPFAM" id="SSF64438">
    <property type="entry name" value="CNF1/YfiH-like putative cysteine hydrolases"/>
    <property type="match status" value="1"/>
</dbReference>
<dbReference type="Proteomes" id="UP000000485">
    <property type="component" value="Chromosome"/>
</dbReference>
<evidence type="ECO:0000256" key="9">
    <source>
        <dbReference type="ARBA" id="ARBA00047989"/>
    </source>
</evidence>
<dbReference type="GO" id="GO:0005507">
    <property type="term" value="F:copper ion binding"/>
    <property type="evidence" value="ECO:0007669"/>
    <property type="project" value="TreeGrafter"/>
</dbReference>
<evidence type="ECO:0000313" key="13">
    <source>
        <dbReference type="EMBL" id="AEI12492.1"/>
    </source>
</evidence>
<dbReference type="InterPro" id="IPR011324">
    <property type="entry name" value="Cytotoxic_necrot_fac-like_cat"/>
</dbReference>
<dbReference type="Pfam" id="PF02578">
    <property type="entry name" value="Cu-oxidase_4"/>
    <property type="match status" value="1"/>
</dbReference>
<evidence type="ECO:0000256" key="5">
    <source>
        <dbReference type="ARBA" id="ARBA00022723"/>
    </source>
</evidence>
<dbReference type="OrthoDB" id="4279at2"/>
<dbReference type="Gene3D" id="3.60.140.10">
    <property type="entry name" value="CNF1/YfiH-like putative cysteine hydrolases"/>
    <property type="match status" value="1"/>
</dbReference>
<evidence type="ECO:0000256" key="11">
    <source>
        <dbReference type="ARBA" id="ARBA00049893"/>
    </source>
</evidence>
<evidence type="ECO:0000256" key="1">
    <source>
        <dbReference type="ARBA" id="ARBA00000553"/>
    </source>
</evidence>
<dbReference type="NCBIfam" id="TIGR00726">
    <property type="entry name" value="peptidoglycan editing factor PgeF"/>
    <property type="match status" value="1"/>
</dbReference>
<dbReference type="STRING" id="593907.Celgi_1991"/>
<keyword evidence="7" id="KW-0862">Zinc</keyword>
<dbReference type="PANTHER" id="PTHR30616">
    <property type="entry name" value="UNCHARACTERIZED PROTEIN YFIH"/>
    <property type="match status" value="1"/>
</dbReference>
<comment type="catalytic activity">
    <reaction evidence="9">
        <text>adenosine + H2O + H(+) = inosine + NH4(+)</text>
        <dbReference type="Rhea" id="RHEA:24408"/>
        <dbReference type="ChEBI" id="CHEBI:15377"/>
        <dbReference type="ChEBI" id="CHEBI:15378"/>
        <dbReference type="ChEBI" id="CHEBI:16335"/>
        <dbReference type="ChEBI" id="CHEBI:17596"/>
        <dbReference type="ChEBI" id="CHEBI:28938"/>
        <dbReference type="EC" id="3.5.4.4"/>
    </reaction>
    <physiologicalReaction direction="left-to-right" evidence="9">
        <dbReference type="Rhea" id="RHEA:24409"/>
    </physiologicalReaction>
</comment>
<keyword evidence="8" id="KW-0186">Copper</keyword>
<gene>
    <name evidence="13" type="ordered locus">Celgi_1991</name>
</gene>
<comment type="catalytic activity">
    <reaction evidence="1">
        <text>inosine + phosphate = alpha-D-ribose 1-phosphate + hypoxanthine</text>
        <dbReference type="Rhea" id="RHEA:27646"/>
        <dbReference type="ChEBI" id="CHEBI:17368"/>
        <dbReference type="ChEBI" id="CHEBI:17596"/>
        <dbReference type="ChEBI" id="CHEBI:43474"/>
        <dbReference type="ChEBI" id="CHEBI:57720"/>
        <dbReference type="EC" id="2.4.2.1"/>
    </reaction>
    <physiologicalReaction direction="left-to-right" evidence="1">
        <dbReference type="Rhea" id="RHEA:27647"/>
    </physiologicalReaction>
</comment>
<evidence type="ECO:0000256" key="2">
    <source>
        <dbReference type="ARBA" id="ARBA00003215"/>
    </source>
</evidence>
<keyword evidence="6" id="KW-0378">Hydrolase</keyword>
<dbReference type="eggNOG" id="COG1496">
    <property type="taxonomic scope" value="Bacteria"/>
</dbReference>
<accession>F7ZZ76</accession>
<dbReference type="GO" id="GO:0017061">
    <property type="term" value="F:S-methyl-5-thioadenosine phosphorylase activity"/>
    <property type="evidence" value="ECO:0007669"/>
    <property type="project" value="UniProtKB-EC"/>
</dbReference>